<dbReference type="Gene3D" id="3.40.395.10">
    <property type="entry name" value="Adenoviral Proteinase, Chain A"/>
    <property type="match status" value="1"/>
</dbReference>
<evidence type="ECO:0000256" key="4">
    <source>
        <dbReference type="SAM" id="MobiDB-lite"/>
    </source>
</evidence>
<dbReference type="OrthoDB" id="8948380at2759"/>
<dbReference type="RefSeq" id="XP_019210023.1">
    <property type="nucleotide sequence ID" value="XM_019354478.2"/>
</dbReference>
<evidence type="ECO:0000313" key="7">
    <source>
        <dbReference type="Proteomes" id="UP000005207"/>
    </source>
</evidence>
<dbReference type="InterPro" id="IPR039598">
    <property type="entry name" value="HMGXB3"/>
</dbReference>
<dbReference type="Pfam" id="PF18717">
    <property type="entry name" value="CxC4"/>
    <property type="match status" value="1"/>
</dbReference>
<sequence length="1506" mass="172182">MDKKEGAHQVFSDVASLMALAGDKCVFCQKKERANKDHLHKKHLKDGIYFVEKNQEKFVVACYCKDVKGAKRSHYHCPLCNFAILTRSSIFSKHLKDRHGIKSSKKQETQSSLKRKAENISDDSPEDSDSKPEQFLCTPCTAMISKQPHIKRPIREVHHLDSAPMTCIDVINGIYVTPEHTETQHSPAFPIHVMKSANPPQIDCEVEKCRRFMQMARFSGNPGKECVHLERTKNAKPYVKPAVLTSKSLQDMLSRGLMSSEWGAKCEALDSAAKQCGVDSVFPVCYEDQGPSQQWYFFSVFTNETDHWCQFQRTRVTFDSVTRKWNCQCRGTGRSQQCIHEMMGMWWIFQETSENSIISETSKNNSTAKICIMTEYIYTKKRIPRPKDLKLGTQEKKPPPSFVPWENTCPYCPGPTPPQLNAPEVITNQAVIYGLSNFHKGVSVAMKECPRCANTVRFQEYSSGFHNFNNHILLTLPLCELLLSGLENKTTSGRMLDTLSVLNDNRYHHQMVKKAFHHFLSLSDFDFNFFCYQCGHHPAVVVADGNWKLGFDVPLGSFERPDPDTISDKDLEVDIVKAWTDLDKSLIAEGLIAGTSVANPYFKSVHQSTMAPWMGKHTRLRDILPKTEIKKALKEKIDRNKHSPEQIIEDIMLQTTDSEKNQKKEFQNALGMINGFKELHPKLSKKLQKTGGVLHFSCVHGVVYYINFLFWMESARDHADGLLSFKHVPTCYISDMADEVASHANDRTNQMFFKPHDGRLCAPTTDNLKMATKNELKVEMQWVKNLRFPLPVKLQQNTNAMPAVHPITRTSDRYSLYDQFHQINPRHPEDNLRSLVICPTLRREVSTAVAKQFNQELESIWHSLCQMNESHFKQSVRVLIDLHNEKINRTFKAEMEALGNTQLSVGLHGMLGFHTAEGEEHSVVKSSSISQLYATSDDEKEKLKQLLSGSRDETQALAYVSRRFPVSIKDISSVCPLDLLLQSSLSSPWMTDDAVNYRVAQLAQENKCDALGTFDFTLWHREWTKSGAVSDQVAKSIPESEKIFLPRIVGHSSPETGNHFILWVFDFKAKQIRIYDSLMTSNSISDDDMDLLRNVFRFSGGLQCWTVTYPPQWKQEDSVNCGVFVCSAAENEVLHYKVTEDALTLSECRILRLHHATQMLKNVKAENFPPTMEDMLTIRQKEMEVQEAGVEQTDSGIHCMAMQIKACLFQRVTGKTSVFHDHRNQCSWLLCTVCKKCLHFECAGVEGDWEDWESKDFVCGCNLTTNVGDMLEAVTVTEILSDEEIKDLERKLQSGLVLSNRMYLWNHREFDPELCKHYSEHFTLFSDIKTEEMIQRLERILSTPVEKQLYLREVILPEVLIRWLQSSGNMCRYQAESILLKGKSYEEEKITRETTAGDSGHVEDENTFQSDCKAAAAFCYNKDFDDIFDLPEVKLEQEETLHDMQIQEGGHHDDSQGENVTFVYQKSDDSDSAETELTISKEILAMFKKENEIHDVNLSHPNFITT</sequence>
<dbReference type="OMA" id="KATAKWH"/>
<evidence type="ECO:0000256" key="1">
    <source>
        <dbReference type="ARBA" id="ARBA00005234"/>
    </source>
</evidence>
<dbReference type="GO" id="GO:0006508">
    <property type="term" value="P:proteolysis"/>
    <property type="evidence" value="ECO:0007669"/>
    <property type="project" value="UniProtKB-KW"/>
</dbReference>
<keyword evidence="2" id="KW-0645">Protease</keyword>
<feature type="domain" description="Ubiquitin-like protease family profile" evidence="5">
    <location>
        <begin position="964"/>
        <end position="1132"/>
    </location>
</feature>
<reference evidence="6" key="3">
    <citation type="submission" date="2025-09" db="UniProtKB">
        <authorList>
            <consortium name="Ensembl"/>
        </authorList>
    </citation>
    <scope>IDENTIFICATION</scope>
</reference>
<dbReference type="RefSeq" id="XP_019210024.1">
    <property type="nucleotide sequence ID" value="XM_019354479.2"/>
</dbReference>
<protein>
    <submittedName>
        <fullName evidence="6">Uncharacterized LOC102075892</fullName>
    </submittedName>
</protein>
<comment type="similarity">
    <text evidence="1">Belongs to the peptidase C48 family.</text>
</comment>
<dbReference type="PANTHER" id="PTHR17609:SF3">
    <property type="entry name" value="SAP DOMAIN-CONTAINING PROTEIN"/>
    <property type="match status" value="1"/>
</dbReference>
<dbReference type="Proteomes" id="UP000005207">
    <property type="component" value="Linkage group LG3"/>
</dbReference>
<evidence type="ECO:0000259" key="5">
    <source>
        <dbReference type="PROSITE" id="PS50600"/>
    </source>
</evidence>
<dbReference type="RefSeq" id="XP_005464191.3">
    <property type="nucleotide sequence ID" value="XM_005464134.4"/>
</dbReference>
<gene>
    <name evidence="6" type="primary">LOC102075892</name>
</gene>
<dbReference type="InterPro" id="IPR038765">
    <property type="entry name" value="Papain-like_cys_pep_sf"/>
</dbReference>
<feature type="region of interest" description="Disordered" evidence="4">
    <location>
        <begin position="96"/>
        <end position="132"/>
    </location>
</feature>
<keyword evidence="7" id="KW-1185">Reference proteome</keyword>
<dbReference type="InterPro" id="IPR040648">
    <property type="entry name" value="HMGXB3_CxC4"/>
</dbReference>
<accession>A0A669D5F7</accession>
<evidence type="ECO:0000313" key="6">
    <source>
        <dbReference type="Ensembl" id="ENSONIP00000055057.1"/>
    </source>
</evidence>
<dbReference type="SUPFAM" id="SSF54001">
    <property type="entry name" value="Cysteine proteinases"/>
    <property type="match status" value="1"/>
</dbReference>
<organism evidence="6 7">
    <name type="scientific">Oreochromis niloticus</name>
    <name type="common">Nile tilapia</name>
    <name type="synonym">Tilapia nilotica</name>
    <dbReference type="NCBI Taxonomy" id="8128"/>
    <lineage>
        <taxon>Eukaryota</taxon>
        <taxon>Metazoa</taxon>
        <taxon>Chordata</taxon>
        <taxon>Craniata</taxon>
        <taxon>Vertebrata</taxon>
        <taxon>Euteleostomi</taxon>
        <taxon>Actinopterygii</taxon>
        <taxon>Neopterygii</taxon>
        <taxon>Teleostei</taxon>
        <taxon>Neoteleostei</taxon>
        <taxon>Acanthomorphata</taxon>
        <taxon>Ovalentaria</taxon>
        <taxon>Cichlomorphae</taxon>
        <taxon>Cichliformes</taxon>
        <taxon>Cichlidae</taxon>
        <taxon>African cichlids</taxon>
        <taxon>Pseudocrenilabrinae</taxon>
        <taxon>Oreochromini</taxon>
        <taxon>Oreochromis</taxon>
    </lineage>
</organism>
<dbReference type="PANTHER" id="PTHR17609">
    <property type="entry name" value="HMG DOMAIN-CONTAINING PROTEIN 3"/>
    <property type="match status" value="1"/>
</dbReference>
<dbReference type="GO" id="GO:0008234">
    <property type="term" value="F:cysteine-type peptidase activity"/>
    <property type="evidence" value="ECO:0007669"/>
    <property type="project" value="InterPro"/>
</dbReference>
<dbReference type="PROSITE" id="PS50600">
    <property type="entry name" value="ULP_PROTEASE"/>
    <property type="match status" value="1"/>
</dbReference>
<dbReference type="GeneTree" id="ENSGT00390000006983"/>
<evidence type="ECO:0000256" key="3">
    <source>
        <dbReference type="ARBA" id="ARBA00022801"/>
    </source>
</evidence>
<reference evidence="6" key="2">
    <citation type="submission" date="2025-08" db="UniProtKB">
        <authorList>
            <consortium name="Ensembl"/>
        </authorList>
    </citation>
    <scope>IDENTIFICATION</scope>
</reference>
<dbReference type="KEGG" id="onl:102075892"/>
<dbReference type="GeneID" id="102075892"/>
<keyword evidence="3" id="KW-0378">Hydrolase</keyword>
<dbReference type="Ensembl" id="ENSONIT00000044324.1">
    <property type="protein sequence ID" value="ENSONIP00000055057.1"/>
    <property type="gene ID" value="ENSONIG00000041397.1"/>
</dbReference>
<name>A0A669D5F7_ORENI</name>
<proteinExistence type="inferred from homology"/>
<evidence type="ECO:0000256" key="2">
    <source>
        <dbReference type="ARBA" id="ARBA00022670"/>
    </source>
</evidence>
<dbReference type="InterPro" id="IPR003653">
    <property type="entry name" value="Peptidase_C48_C"/>
</dbReference>
<dbReference type="InParanoid" id="A0A669D5F7"/>
<reference evidence="7" key="1">
    <citation type="submission" date="2012-01" db="EMBL/GenBank/DDBJ databases">
        <title>The Genome Sequence of Oreochromis niloticus (Nile Tilapia).</title>
        <authorList>
            <consortium name="Broad Institute Genome Assembly Team"/>
            <consortium name="Broad Institute Sequencing Platform"/>
            <person name="Di Palma F."/>
            <person name="Johnson J."/>
            <person name="Lander E.S."/>
            <person name="Lindblad-Toh K."/>
        </authorList>
    </citation>
    <scope>NUCLEOTIDE SEQUENCE [LARGE SCALE GENOMIC DNA]</scope>
</reference>